<comment type="caution">
    <text evidence="1">The sequence shown here is derived from an EMBL/GenBank/DDBJ whole genome shotgun (WGS) entry which is preliminary data.</text>
</comment>
<dbReference type="RefSeq" id="WP_210788443.1">
    <property type="nucleotide sequence ID" value="NZ_JAGPXB010000003.1"/>
</dbReference>
<accession>A0ABS5D1Q0</accession>
<keyword evidence="2" id="KW-1185">Reference proteome</keyword>
<protein>
    <submittedName>
        <fullName evidence="1">Uncharacterized protein</fullName>
    </submittedName>
</protein>
<gene>
    <name evidence="1" type="ORF">KBJ98_04410</name>
</gene>
<reference evidence="1 2" key="1">
    <citation type="submission" date="2021-04" db="EMBL/GenBank/DDBJ databases">
        <title>Description of novel Flavobacterium sp. F-328.</title>
        <authorList>
            <person name="Saticioglu I.B."/>
        </authorList>
    </citation>
    <scope>NUCLEOTIDE SEQUENCE [LARGE SCALE GENOMIC DNA]</scope>
    <source>
        <strain evidence="1 2">F-328</strain>
    </source>
</reference>
<evidence type="ECO:0000313" key="1">
    <source>
        <dbReference type="EMBL" id="MBQ0907939.1"/>
    </source>
</evidence>
<sequence>MERTNLFDKILKHLYENKEDYWNLIPTSEQYFGITDEDLIESIVDEMIEREWVDQKNYDKFSVIIKYNGKQTFEKYKSYSSFLRDLKKSESKEKVQKNTDRILNNISRISAIFLGVSSFILSYNKFFIDDVKIDKQKTEIENLNKKIDSILIKKHNRKIKTKA</sequence>
<organism evidence="1 2">
    <name type="scientific">Flavobacterium erciyesense</name>
    <dbReference type="NCBI Taxonomy" id="2825842"/>
    <lineage>
        <taxon>Bacteria</taxon>
        <taxon>Pseudomonadati</taxon>
        <taxon>Bacteroidota</taxon>
        <taxon>Flavobacteriia</taxon>
        <taxon>Flavobacteriales</taxon>
        <taxon>Flavobacteriaceae</taxon>
        <taxon>Flavobacterium</taxon>
    </lineage>
</organism>
<dbReference type="EMBL" id="JAGPXB010000003">
    <property type="protein sequence ID" value="MBQ0907939.1"/>
    <property type="molecule type" value="Genomic_DNA"/>
</dbReference>
<proteinExistence type="predicted"/>
<evidence type="ECO:0000313" key="2">
    <source>
        <dbReference type="Proteomes" id="UP000679008"/>
    </source>
</evidence>
<name>A0ABS5D1Q0_9FLAO</name>
<dbReference type="Proteomes" id="UP000679008">
    <property type="component" value="Unassembled WGS sequence"/>
</dbReference>